<dbReference type="Pfam" id="PF14063">
    <property type="entry name" value="DUF4254"/>
    <property type="match status" value="1"/>
</dbReference>
<dbReference type="EMBL" id="UGRU01000001">
    <property type="protein sequence ID" value="SUA42069.1"/>
    <property type="molecule type" value="Genomic_DNA"/>
</dbReference>
<name>A0A378WLG5_9NOCA</name>
<evidence type="ECO:0000313" key="2">
    <source>
        <dbReference type="Proteomes" id="UP000255082"/>
    </source>
</evidence>
<accession>A0A378WLG5</accession>
<evidence type="ECO:0008006" key="3">
    <source>
        <dbReference type="Google" id="ProtNLM"/>
    </source>
</evidence>
<protein>
    <recommendedName>
        <fullName evidence="3">DUF4254 domain-containing protein</fullName>
    </recommendedName>
</protein>
<gene>
    <name evidence="1" type="ORF">NCTC13184_01417</name>
</gene>
<evidence type="ECO:0000313" key="1">
    <source>
        <dbReference type="EMBL" id="SUA42069.1"/>
    </source>
</evidence>
<dbReference type="OrthoDB" id="3352146at2"/>
<proteinExistence type="predicted"/>
<dbReference type="RefSeq" id="WP_062961593.1">
    <property type="nucleotide sequence ID" value="NZ_JAJFOE010000001.1"/>
</dbReference>
<dbReference type="InterPro" id="IPR025350">
    <property type="entry name" value="DUF4254"/>
</dbReference>
<dbReference type="AlphaFoldDB" id="A0A378WLG5"/>
<sequence>MDPIASLPPKYQLLQACRGDIRAGHPLLHGAHRLAVLHAQRRHCDRDGADAVDRARELLIAELDHWITGRFPPAHGAASIHTETLGSVIDRLAYYTASVDAAFAEARAAELRYLWRKLGELAVAYSDLVTDVQSGLRRLPGCS</sequence>
<reference evidence="1 2" key="1">
    <citation type="submission" date="2018-06" db="EMBL/GenBank/DDBJ databases">
        <authorList>
            <consortium name="Pathogen Informatics"/>
            <person name="Doyle S."/>
        </authorList>
    </citation>
    <scope>NUCLEOTIDE SEQUENCE [LARGE SCALE GENOMIC DNA]</scope>
    <source>
        <strain evidence="1 2">NCTC13184</strain>
    </source>
</reference>
<dbReference type="Proteomes" id="UP000255082">
    <property type="component" value="Unassembled WGS sequence"/>
</dbReference>
<organism evidence="1 2">
    <name type="scientific">Nocardia africana</name>
    <dbReference type="NCBI Taxonomy" id="134964"/>
    <lineage>
        <taxon>Bacteria</taxon>
        <taxon>Bacillati</taxon>
        <taxon>Actinomycetota</taxon>
        <taxon>Actinomycetes</taxon>
        <taxon>Mycobacteriales</taxon>
        <taxon>Nocardiaceae</taxon>
        <taxon>Nocardia</taxon>
    </lineage>
</organism>